<keyword evidence="4 7" id="KW-0472">Membrane</keyword>
<dbReference type="Pfam" id="PF20684">
    <property type="entry name" value="Fung_rhodopsin"/>
    <property type="match status" value="1"/>
</dbReference>
<evidence type="ECO:0000256" key="6">
    <source>
        <dbReference type="SAM" id="MobiDB-lite"/>
    </source>
</evidence>
<organism evidence="9 10">
    <name type="scientific">Sporothrix eucalyptigena</name>
    <dbReference type="NCBI Taxonomy" id="1812306"/>
    <lineage>
        <taxon>Eukaryota</taxon>
        <taxon>Fungi</taxon>
        <taxon>Dikarya</taxon>
        <taxon>Ascomycota</taxon>
        <taxon>Pezizomycotina</taxon>
        <taxon>Sordariomycetes</taxon>
        <taxon>Sordariomycetidae</taxon>
        <taxon>Ophiostomatales</taxon>
        <taxon>Ophiostomataceae</taxon>
        <taxon>Sporothrix</taxon>
    </lineage>
</organism>
<sequence>MFRLYFRAKSATGLQADDFTITAAMILASTDLFSVFAANGIFVTGASTVSLPRVLARSPLSVVSEVMSAISVPLIKISVTLMLMRLLTSRPWRYFFHAMIAVQVVVAIYVSIMQLTRCIPLSALWGAATGKCWSAAAFRIGLTIASVITIGTDVVLSLAPLAFLLQIRQSRKERTMIGILMGLGLLASGASIAKMAILQTFNSSGADFGQIDGLRIALCANLEEQLGLIAACLPCLKAPFQRFLKRMGVSSPSMQYSSNNTTIRGNTRRSGYQRYAMDDCPHQNTAPSRSNSTRDGQYSFYREPSLKSDQEELVTSLQLQESPGLPVAVLAHKQDVSLGDSDNYTFAVRGT</sequence>
<dbReference type="EMBL" id="CAWUHD010000028">
    <property type="protein sequence ID" value="CAK7218490.1"/>
    <property type="molecule type" value="Genomic_DNA"/>
</dbReference>
<feature type="transmembrane region" description="Helical" evidence="7">
    <location>
        <begin position="177"/>
        <end position="197"/>
    </location>
</feature>
<keyword evidence="2 7" id="KW-0812">Transmembrane</keyword>
<protein>
    <recommendedName>
        <fullName evidence="8">Rhodopsin domain-containing protein</fullName>
    </recommendedName>
</protein>
<comment type="caution">
    <text evidence="9">The sequence shown here is derived from an EMBL/GenBank/DDBJ whole genome shotgun (WGS) entry which is preliminary data.</text>
</comment>
<evidence type="ECO:0000256" key="5">
    <source>
        <dbReference type="ARBA" id="ARBA00038359"/>
    </source>
</evidence>
<reference evidence="9 10" key="1">
    <citation type="submission" date="2024-01" db="EMBL/GenBank/DDBJ databases">
        <authorList>
            <person name="Allen C."/>
            <person name="Tagirdzhanova G."/>
        </authorList>
    </citation>
    <scope>NUCLEOTIDE SEQUENCE [LARGE SCALE GENOMIC DNA]</scope>
</reference>
<evidence type="ECO:0000256" key="7">
    <source>
        <dbReference type="SAM" id="Phobius"/>
    </source>
</evidence>
<feature type="domain" description="Rhodopsin" evidence="8">
    <location>
        <begin position="2"/>
        <end position="242"/>
    </location>
</feature>
<keyword evidence="3 7" id="KW-1133">Transmembrane helix</keyword>
<name>A0ABP0BG76_9PEZI</name>
<dbReference type="PANTHER" id="PTHR33048:SF129">
    <property type="entry name" value="INTEGRAL MEMBRANE PROTEIN-RELATED"/>
    <property type="match status" value="1"/>
</dbReference>
<evidence type="ECO:0000256" key="2">
    <source>
        <dbReference type="ARBA" id="ARBA00022692"/>
    </source>
</evidence>
<feature type="region of interest" description="Disordered" evidence="6">
    <location>
        <begin position="277"/>
        <end position="298"/>
    </location>
</feature>
<evidence type="ECO:0000256" key="1">
    <source>
        <dbReference type="ARBA" id="ARBA00004141"/>
    </source>
</evidence>
<dbReference type="InterPro" id="IPR052337">
    <property type="entry name" value="SAT4-like"/>
</dbReference>
<evidence type="ECO:0000313" key="9">
    <source>
        <dbReference type="EMBL" id="CAK7218490.1"/>
    </source>
</evidence>
<feature type="transmembrane region" description="Helical" evidence="7">
    <location>
        <begin position="136"/>
        <end position="165"/>
    </location>
</feature>
<feature type="compositionally biased region" description="Polar residues" evidence="6">
    <location>
        <begin position="282"/>
        <end position="296"/>
    </location>
</feature>
<evidence type="ECO:0000313" key="10">
    <source>
        <dbReference type="Proteomes" id="UP001642482"/>
    </source>
</evidence>
<keyword evidence="10" id="KW-1185">Reference proteome</keyword>
<evidence type="ECO:0000259" key="8">
    <source>
        <dbReference type="Pfam" id="PF20684"/>
    </source>
</evidence>
<dbReference type="InterPro" id="IPR049326">
    <property type="entry name" value="Rhodopsin_dom_fungi"/>
</dbReference>
<accession>A0ABP0BG76</accession>
<dbReference type="PANTHER" id="PTHR33048">
    <property type="entry name" value="PTH11-LIKE INTEGRAL MEMBRANE PROTEIN (AFU_ORTHOLOGUE AFUA_5G11245)"/>
    <property type="match status" value="1"/>
</dbReference>
<evidence type="ECO:0000256" key="3">
    <source>
        <dbReference type="ARBA" id="ARBA00022989"/>
    </source>
</evidence>
<gene>
    <name evidence="9" type="ORF">SEUCBS140593_003564</name>
</gene>
<feature type="transmembrane region" description="Helical" evidence="7">
    <location>
        <begin position="66"/>
        <end position="87"/>
    </location>
</feature>
<feature type="transmembrane region" description="Helical" evidence="7">
    <location>
        <begin position="21"/>
        <end position="46"/>
    </location>
</feature>
<evidence type="ECO:0000256" key="4">
    <source>
        <dbReference type="ARBA" id="ARBA00023136"/>
    </source>
</evidence>
<dbReference type="Proteomes" id="UP001642482">
    <property type="component" value="Unassembled WGS sequence"/>
</dbReference>
<proteinExistence type="inferred from homology"/>
<feature type="transmembrane region" description="Helical" evidence="7">
    <location>
        <begin position="94"/>
        <end position="116"/>
    </location>
</feature>
<comment type="subcellular location">
    <subcellularLocation>
        <location evidence="1">Membrane</location>
        <topology evidence="1">Multi-pass membrane protein</topology>
    </subcellularLocation>
</comment>
<comment type="similarity">
    <text evidence="5">Belongs to the SAT4 family.</text>
</comment>